<dbReference type="AlphaFoldDB" id="A0A8W8MSJ4"/>
<keyword evidence="3" id="KW-1185">Reference proteome</keyword>
<dbReference type="Proteomes" id="UP000005408">
    <property type="component" value="Unassembled WGS sequence"/>
</dbReference>
<protein>
    <recommendedName>
        <fullName evidence="4">UPAR/Ly6 domain-containing protein</fullName>
    </recommendedName>
</protein>
<evidence type="ECO:0008006" key="4">
    <source>
        <dbReference type="Google" id="ProtNLM"/>
    </source>
</evidence>
<keyword evidence="1" id="KW-0732">Signal</keyword>
<feature type="chain" id="PRO_5042431924" description="UPAR/Ly6 domain-containing protein" evidence="1">
    <location>
        <begin position="24"/>
        <end position="141"/>
    </location>
</feature>
<evidence type="ECO:0000256" key="1">
    <source>
        <dbReference type="SAM" id="SignalP"/>
    </source>
</evidence>
<sequence>MVGTVWILWTLIVFVQDFHVVQSLECWKCIQHDCHLDPRTNQKAEKVTCAVGEHCLKVRFQMFHNESNTYFDSVVRSCSPYTCPSAGEEEHMACMNHNRDYMFKGCSLRSCCNDRDLCNSGSAPASVLLLTVVLQILLSIT</sequence>
<feature type="signal peptide" evidence="1">
    <location>
        <begin position="1"/>
        <end position="23"/>
    </location>
</feature>
<dbReference type="OMA" id="SLECWKC"/>
<organism evidence="2 3">
    <name type="scientific">Magallana gigas</name>
    <name type="common">Pacific oyster</name>
    <name type="synonym">Crassostrea gigas</name>
    <dbReference type="NCBI Taxonomy" id="29159"/>
    <lineage>
        <taxon>Eukaryota</taxon>
        <taxon>Metazoa</taxon>
        <taxon>Spiralia</taxon>
        <taxon>Lophotrochozoa</taxon>
        <taxon>Mollusca</taxon>
        <taxon>Bivalvia</taxon>
        <taxon>Autobranchia</taxon>
        <taxon>Pteriomorphia</taxon>
        <taxon>Ostreida</taxon>
        <taxon>Ostreoidea</taxon>
        <taxon>Ostreidae</taxon>
        <taxon>Magallana</taxon>
    </lineage>
</organism>
<dbReference type="EnsemblMetazoa" id="G34857.2">
    <property type="protein sequence ID" value="G34857.2:cds"/>
    <property type="gene ID" value="G34857"/>
</dbReference>
<evidence type="ECO:0000313" key="2">
    <source>
        <dbReference type="EnsemblMetazoa" id="G34857.2:cds"/>
    </source>
</evidence>
<dbReference type="OrthoDB" id="6081897at2759"/>
<proteinExistence type="predicted"/>
<reference evidence="2" key="1">
    <citation type="submission" date="2022-08" db="UniProtKB">
        <authorList>
            <consortium name="EnsemblMetazoa"/>
        </authorList>
    </citation>
    <scope>IDENTIFICATION</scope>
    <source>
        <strain evidence="2">05x7-T-G4-1.051#20</strain>
    </source>
</reference>
<dbReference type="EnsemblMetazoa" id="G34857.1">
    <property type="protein sequence ID" value="G34857.1:cds"/>
    <property type="gene ID" value="G34857"/>
</dbReference>
<evidence type="ECO:0000313" key="3">
    <source>
        <dbReference type="Proteomes" id="UP000005408"/>
    </source>
</evidence>
<name>A0A8W8MSJ4_MAGGI</name>
<accession>A0A8W8MSJ4</accession>